<dbReference type="RefSeq" id="WP_304544023.1">
    <property type="nucleotide sequence ID" value="NZ_JARPTC010000020.1"/>
</dbReference>
<reference evidence="1" key="2">
    <citation type="submission" date="2023-03" db="EMBL/GenBank/DDBJ databases">
        <authorList>
            <person name="Zhang Z."/>
        </authorList>
    </citation>
    <scope>NUCLEOTIDE SEQUENCE</scope>
    <source>
        <strain evidence="1">DSA</strain>
    </source>
</reference>
<organism evidence="1 2">
    <name type="scientific">Desulforamulus aquiferis</name>
    <dbReference type="NCBI Taxonomy" id="1397668"/>
    <lineage>
        <taxon>Bacteria</taxon>
        <taxon>Bacillati</taxon>
        <taxon>Bacillota</taxon>
        <taxon>Clostridia</taxon>
        <taxon>Eubacteriales</taxon>
        <taxon>Peptococcaceae</taxon>
        <taxon>Desulforamulus</taxon>
    </lineage>
</organism>
<proteinExistence type="predicted"/>
<sequence length="258" mass="29887">MDKQTFRKTVSAYILRAVPKSMIYNLDNFGLRMKKGKYWIDLALDNFYNGYHRQNPPMREKYIAEVLAPFIKDLKRESGVSFSDVKANFNRVYPLIIGPDETQGILAKHLFEELYIAYVLEEGMRIFFLDQATLDQLNIPLEELDHIAKSNFFRDLAKPMQLFDQQRKIFGFNYGDSYDSSRLLAILTASREGTLPKDSHWLVMIPNRDVVLLFTNNNSAHTRQAIMIGQSSFINNPYPISSTVFKLHKGNLEIFKGL</sequence>
<dbReference type="Pfam" id="PF07285">
    <property type="entry name" value="DUF1444"/>
    <property type="match status" value="1"/>
</dbReference>
<dbReference type="EMBL" id="JARPTC010000020">
    <property type="protein sequence ID" value="MDO7788252.1"/>
    <property type="molecule type" value="Genomic_DNA"/>
</dbReference>
<protein>
    <submittedName>
        <fullName evidence="1">DUF1444 family protein</fullName>
    </submittedName>
</protein>
<dbReference type="InterPro" id="IPR010838">
    <property type="entry name" value="DUF1444"/>
</dbReference>
<accession>A0AAW7ZEW4</accession>
<comment type="caution">
    <text evidence="1">The sequence shown here is derived from an EMBL/GenBank/DDBJ whole genome shotgun (WGS) entry which is preliminary data.</text>
</comment>
<name>A0AAW7ZEW4_9FIRM</name>
<dbReference type="AlphaFoldDB" id="A0AAW7ZEW4"/>
<keyword evidence="2" id="KW-1185">Reference proteome</keyword>
<evidence type="ECO:0000313" key="2">
    <source>
        <dbReference type="Proteomes" id="UP001172911"/>
    </source>
</evidence>
<reference evidence="1" key="1">
    <citation type="journal article" date="2023" name="J. Hazard. Mater.">
        <title>Anaerobic biodegradation of pyrene and benzo[a]pyrene by a new sulfate-reducing Desulforamulus aquiferis strain DSA.</title>
        <authorList>
            <person name="Zhang Z."/>
            <person name="Sun J."/>
            <person name="Gong X."/>
            <person name="Wang C."/>
            <person name="Wang H."/>
        </authorList>
    </citation>
    <scope>NUCLEOTIDE SEQUENCE</scope>
    <source>
        <strain evidence="1">DSA</strain>
    </source>
</reference>
<gene>
    <name evidence="1" type="ORF">P6N53_13555</name>
</gene>
<evidence type="ECO:0000313" key="1">
    <source>
        <dbReference type="EMBL" id="MDO7788252.1"/>
    </source>
</evidence>
<dbReference type="Proteomes" id="UP001172911">
    <property type="component" value="Unassembled WGS sequence"/>
</dbReference>